<dbReference type="GO" id="GO:0005886">
    <property type="term" value="C:plasma membrane"/>
    <property type="evidence" value="ECO:0007669"/>
    <property type="project" value="UniProtKB-SubCell"/>
</dbReference>
<keyword evidence="9 12" id="KW-0472">Membrane</keyword>
<feature type="transmembrane region" description="Helical" evidence="12">
    <location>
        <begin position="12"/>
        <end position="40"/>
    </location>
</feature>
<feature type="domain" description="ABC transmembrane type-1" evidence="13">
    <location>
        <begin position="71"/>
        <end position="284"/>
    </location>
</feature>
<keyword evidence="8 12" id="KW-1133">Transmembrane helix</keyword>
<reference evidence="14 15" key="1">
    <citation type="submission" date="2020-02" db="EMBL/GenBank/DDBJ databases">
        <title>complete genome sequence of Rhodobacteraceae bacterium.</title>
        <authorList>
            <person name="Park J."/>
            <person name="Kim Y.-S."/>
            <person name="Kim K.-H."/>
        </authorList>
    </citation>
    <scope>NUCLEOTIDE SEQUENCE [LARGE SCALE GENOMIC DNA]</scope>
    <source>
        <strain evidence="14 15">RR4-56</strain>
    </source>
</reference>
<keyword evidence="7 12" id="KW-0812">Transmembrane</keyword>
<comment type="subunit">
    <text evidence="3">The complex is composed of two ATP-binding proteins (UgpC), two transmembrane proteins (UgpA and UgpE) and a solute-binding protein (UgpB).</text>
</comment>
<organism evidence="14 15">
    <name type="scientific">Pikeienuella piscinae</name>
    <dbReference type="NCBI Taxonomy" id="2748098"/>
    <lineage>
        <taxon>Bacteria</taxon>
        <taxon>Pseudomonadati</taxon>
        <taxon>Pseudomonadota</taxon>
        <taxon>Alphaproteobacteria</taxon>
        <taxon>Rhodobacterales</taxon>
        <taxon>Paracoccaceae</taxon>
        <taxon>Pikeienuella</taxon>
    </lineage>
</organism>
<keyword evidence="4 12" id="KW-0813">Transport</keyword>
<evidence type="ECO:0000313" key="14">
    <source>
        <dbReference type="EMBL" id="QIE54980.1"/>
    </source>
</evidence>
<evidence type="ECO:0000256" key="5">
    <source>
        <dbReference type="ARBA" id="ARBA00022475"/>
    </source>
</evidence>
<dbReference type="PANTHER" id="PTHR43227">
    <property type="entry name" value="BLL4140 PROTEIN"/>
    <property type="match status" value="1"/>
</dbReference>
<evidence type="ECO:0000256" key="11">
    <source>
        <dbReference type="ARBA" id="ARBA00040780"/>
    </source>
</evidence>
<dbReference type="Gene3D" id="1.10.3720.10">
    <property type="entry name" value="MetI-like"/>
    <property type="match status" value="1"/>
</dbReference>
<evidence type="ECO:0000256" key="6">
    <source>
        <dbReference type="ARBA" id="ARBA00022519"/>
    </source>
</evidence>
<keyword evidence="15" id="KW-1185">Reference proteome</keyword>
<evidence type="ECO:0000256" key="1">
    <source>
        <dbReference type="ARBA" id="ARBA00004429"/>
    </source>
</evidence>
<evidence type="ECO:0000256" key="8">
    <source>
        <dbReference type="ARBA" id="ARBA00022989"/>
    </source>
</evidence>
<keyword evidence="6" id="KW-0997">Cell inner membrane</keyword>
<evidence type="ECO:0000259" key="13">
    <source>
        <dbReference type="PROSITE" id="PS50928"/>
    </source>
</evidence>
<feature type="transmembrane region" description="Helical" evidence="12">
    <location>
        <begin position="267"/>
        <end position="288"/>
    </location>
</feature>
<evidence type="ECO:0000313" key="15">
    <source>
        <dbReference type="Proteomes" id="UP000503336"/>
    </source>
</evidence>
<dbReference type="InterPro" id="IPR000515">
    <property type="entry name" value="MetI-like"/>
</dbReference>
<protein>
    <recommendedName>
        <fullName evidence="11">sn-glycerol-3-phosphate transport system permease protein UgpA</fullName>
    </recommendedName>
</protein>
<accession>A0A7L5BT35</accession>
<dbReference type="InterPro" id="IPR035906">
    <property type="entry name" value="MetI-like_sf"/>
</dbReference>
<evidence type="ECO:0000256" key="10">
    <source>
        <dbReference type="ARBA" id="ARBA00037054"/>
    </source>
</evidence>
<dbReference type="GO" id="GO:0055085">
    <property type="term" value="P:transmembrane transport"/>
    <property type="evidence" value="ECO:0007669"/>
    <property type="project" value="InterPro"/>
</dbReference>
<gene>
    <name evidence="14" type="primary">ugpA</name>
    <name evidence="14" type="ORF">G5B40_05640</name>
</gene>
<proteinExistence type="inferred from homology"/>
<feature type="transmembrane region" description="Helical" evidence="12">
    <location>
        <begin position="159"/>
        <end position="182"/>
    </location>
</feature>
<dbReference type="InterPro" id="IPR050809">
    <property type="entry name" value="UgpAE/MalFG_permease"/>
</dbReference>
<feature type="transmembrane region" description="Helical" evidence="12">
    <location>
        <begin position="203"/>
        <end position="228"/>
    </location>
</feature>
<comment type="similarity">
    <text evidence="2 12">Belongs to the binding-protein-dependent transport system permease family.</text>
</comment>
<dbReference type="RefSeq" id="WP_165096109.1">
    <property type="nucleotide sequence ID" value="NZ_CP049056.1"/>
</dbReference>
<evidence type="ECO:0000256" key="3">
    <source>
        <dbReference type="ARBA" id="ARBA00011557"/>
    </source>
</evidence>
<dbReference type="PROSITE" id="PS50928">
    <property type="entry name" value="ABC_TM1"/>
    <property type="match status" value="1"/>
</dbReference>
<evidence type="ECO:0000256" key="9">
    <source>
        <dbReference type="ARBA" id="ARBA00023136"/>
    </source>
</evidence>
<evidence type="ECO:0000256" key="12">
    <source>
        <dbReference type="RuleBase" id="RU363032"/>
    </source>
</evidence>
<dbReference type="SUPFAM" id="SSF161098">
    <property type="entry name" value="MetI-like"/>
    <property type="match status" value="1"/>
</dbReference>
<dbReference type="EMBL" id="CP049056">
    <property type="protein sequence ID" value="QIE54980.1"/>
    <property type="molecule type" value="Genomic_DNA"/>
</dbReference>
<dbReference type="PANTHER" id="PTHR43227:SF9">
    <property type="entry name" value="SN-GLYCEROL-3-PHOSPHATE TRANSPORT SYSTEM PERMEASE PROTEIN UGPA"/>
    <property type="match status" value="1"/>
</dbReference>
<dbReference type="NCBIfam" id="NF007852">
    <property type="entry name" value="PRK10561.1"/>
    <property type="match status" value="1"/>
</dbReference>
<evidence type="ECO:0000256" key="2">
    <source>
        <dbReference type="ARBA" id="ARBA00009306"/>
    </source>
</evidence>
<dbReference type="Proteomes" id="UP000503336">
    <property type="component" value="Chromosome"/>
</dbReference>
<dbReference type="CDD" id="cd06261">
    <property type="entry name" value="TM_PBP2"/>
    <property type="match status" value="1"/>
</dbReference>
<dbReference type="KEGG" id="hdh:G5B40_05640"/>
<sequence length="294" mass="32798">MRNTAAFDNKILPYVLLLPQLFVTLAFFVWPSIIAIIQAFTYEDAFGGSLEFVWFENYKILFSDQSYLHSAKITLIFSFGVTALGLIISLFLAVMANRQLRGVVVYKTLLVWPYAVAPAVAGVLWGFLFNPSIGLIPYFMASLGLMEWNHRINPGHAQLLVIFAAVWNQIGYNFIFFLAGLYAIPRSLIEAAAIDGAGPVTRFFSVVFPLLSPTAFFLLVINVIYAFFSTFGLIDALTKGGPSGSTQILVYKIYIDGFRNQDFGSSAAQSTILIIFVAALTVVQFKYIERRVHY</sequence>
<feature type="transmembrane region" description="Helical" evidence="12">
    <location>
        <begin position="109"/>
        <end position="139"/>
    </location>
</feature>
<evidence type="ECO:0000256" key="7">
    <source>
        <dbReference type="ARBA" id="ARBA00022692"/>
    </source>
</evidence>
<keyword evidence="5" id="KW-1003">Cell membrane</keyword>
<comment type="function">
    <text evidence="10">Part of the ABC transporter complex UgpBAEC involved in sn-glycerol-3-phosphate (G3P) import. Probably responsible for the translocation of the substrate across the membrane.</text>
</comment>
<comment type="subcellular location">
    <subcellularLocation>
        <location evidence="1">Cell inner membrane</location>
        <topology evidence="1">Multi-pass membrane protein</topology>
    </subcellularLocation>
    <subcellularLocation>
        <location evidence="12">Cell membrane</location>
        <topology evidence="12">Multi-pass membrane protein</topology>
    </subcellularLocation>
</comment>
<name>A0A7L5BT35_9RHOB</name>
<evidence type="ECO:0000256" key="4">
    <source>
        <dbReference type="ARBA" id="ARBA00022448"/>
    </source>
</evidence>
<feature type="transmembrane region" description="Helical" evidence="12">
    <location>
        <begin position="73"/>
        <end position="97"/>
    </location>
</feature>
<dbReference type="Pfam" id="PF00528">
    <property type="entry name" value="BPD_transp_1"/>
    <property type="match status" value="1"/>
</dbReference>
<dbReference type="AlphaFoldDB" id="A0A7L5BT35"/>